<organism evidence="2 3">
    <name type="scientific">Halonatronomonas betaini</name>
    <dbReference type="NCBI Taxonomy" id="2778430"/>
    <lineage>
        <taxon>Bacteria</taxon>
        <taxon>Bacillati</taxon>
        <taxon>Bacillota</taxon>
        <taxon>Clostridia</taxon>
        <taxon>Halanaerobiales</taxon>
        <taxon>Halarsenatibacteraceae</taxon>
        <taxon>Halonatronomonas</taxon>
    </lineage>
</organism>
<proteinExistence type="predicted"/>
<dbReference type="SFLD" id="SFLDG01082">
    <property type="entry name" value="B12-binding_domain_containing"/>
    <property type="match status" value="1"/>
</dbReference>
<dbReference type="GO" id="GO:0051536">
    <property type="term" value="F:iron-sulfur cluster binding"/>
    <property type="evidence" value="ECO:0007669"/>
    <property type="project" value="InterPro"/>
</dbReference>
<dbReference type="Proteomes" id="UP000621436">
    <property type="component" value="Unassembled WGS sequence"/>
</dbReference>
<dbReference type="PROSITE" id="PS51918">
    <property type="entry name" value="RADICAL_SAM"/>
    <property type="match status" value="1"/>
</dbReference>
<dbReference type="SUPFAM" id="SSF102114">
    <property type="entry name" value="Radical SAM enzymes"/>
    <property type="match status" value="1"/>
</dbReference>
<name>A0A931AW93_9FIRM</name>
<dbReference type="InterPro" id="IPR058240">
    <property type="entry name" value="rSAM_sf"/>
</dbReference>
<dbReference type="RefSeq" id="WP_270454877.1">
    <property type="nucleotide sequence ID" value="NZ_JADPIE010000007.1"/>
</dbReference>
<dbReference type="EMBL" id="JADPIE010000007">
    <property type="protein sequence ID" value="MBF8437844.1"/>
    <property type="molecule type" value="Genomic_DNA"/>
</dbReference>
<dbReference type="SMART" id="SM00729">
    <property type="entry name" value="Elp3"/>
    <property type="match status" value="1"/>
</dbReference>
<evidence type="ECO:0000313" key="3">
    <source>
        <dbReference type="Proteomes" id="UP000621436"/>
    </source>
</evidence>
<dbReference type="AlphaFoldDB" id="A0A931AW93"/>
<dbReference type="InterPro" id="IPR006638">
    <property type="entry name" value="Elp3/MiaA/NifB-like_rSAM"/>
</dbReference>
<dbReference type="SFLD" id="SFLDS00029">
    <property type="entry name" value="Radical_SAM"/>
    <property type="match status" value="1"/>
</dbReference>
<dbReference type="InterPro" id="IPR007197">
    <property type="entry name" value="rSAM"/>
</dbReference>
<feature type="domain" description="Radical SAM core" evidence="1">
    <location>
        <begin position="182"/>
        <end position="440"/>
    </location>
</feature>
<reference evidence="2" key="1">
    <citation type="submission" date="2020-11" db="EMBL/GenBank/DDBJ databases">
        <title>Halonatronomonas betainensis gen. nov., sp. nov. a novel haloalkaliphilic representative of the family Halanaerobiacae capable of betaine degradation.</title>
        <authorList>
            <person name="Boltyanskaya Y."/>
            <person name="Kevbrin V."/>
            <person name="Detkova E."/>
            <person name="Grouzdev D.S."/>
            <person name="Koziaeva V."/>
            <person name="Zhilina T."/>
        </authorList>
    </citation>
    <scope>NUCLEOTIDE SEQUENCE</scope>
    <source>
        <strain evidence="2">Z-7014</strain>
    </source>
</reference>
<dbReference type="Pfam" id="PF04055">
    <property type="entry name" value="Radical_SAM"/>
    <property type="match status" value="1"/>
</dbReference>
<keyword evidence="3" id="KW-1185">Reference proteome</keyword>
<dbReference type="Gene3D" id="3.80.30.20">
    <property type="entry name" value="tm_1862 like domain"/>
    <property type="match status" value="1"/>
</dbReference>
<protein>
    <submittedName>
        <fullName evidence="2">Radical SAM protein</fullName>
    </submittedName>
</protein>
<gene>
    <name evidence="2" type="ORF">I0Q91_12170</name>
</gene>
<dbReference type="PANTHER" id="PTHR43324:SF1">
    <property type="entry name" value="RADICAL SAM CORE DOMAIN-CONTAINING PROTEIN"/>
    <property type="match status" value="1"/>
</dbReference>
<sequence length="547" mass="61420">MPDPTQNIKTLLLDGYLDEPSCLGVPPYISPHARYLYGALLAGGIPEKMINYLTADSYRDSKTIADLEEYDLVIILAGTTVPGHYLGGQPLSLAEIKEIGQNLKYPTRVLAGPITLVWEQLPGQQVLAENYDIITGELAPLELYNRLQDQQNQPVINSKNQEKIAAAISDWAITGSQIFKAHPGHPKLLAELETFRGCPRSKHCEFCSEQLKQIHYQRKPEAIAAEVKAIAATGVHNYRLGCQTDLLAYPWLEELYSGIREADPDLKVLHLDNINPGPLGRKDPTEARRLLNIICKYNTPGDVAAFGLESADHQVLKANNIDTDPELTFRAIERINEIGGQRVNGIPKLLPGLNFLAGLKGERAETYQHNLQYLRRIKEAGLMLRRINIRQVNPLGSYQASQVDSRRFKEFKRQVNEEINKPMLQQVFPTGTVIKGVWPEIKKGRLTYGRRPGSYPILIGIPGDHLSKEEISVQVIDYGYRSITALPYPFYINQASLIELEQIPGFGKKRAEKVLLARPKNLKELSETIGSGFPIEDWQDIFKFSKN</sequence>
<dbReference type="GO" id="GO:0003824">
    <property type="term" value="F:catalytic activity"/>
    <property type="evidence" value="ECO:0007669"/>
    <property type="project" value="InterPro"/>
</dbReference>
<dbReference type="InterPro" id="IPR023404">
    <property type="entry name" value="rSAM_horseshoe"/>
</dbReference>
<accession>A0A931AW93</accession>
<evidence type="ECO:0000313" key="2">
    <source>
        <dbReference type="EMBL" id="MBF8437844.1"/>
    </source>
</evidence>
<evidence type="ECO:0000259" key="1">
    <source>
        <dbReference type="PROSITE" id="PS51918"/>
    </source>
</evidence>
<dbReference type="PANTHER" id="PTHR43324">
    <property type="match status" value="1"/>
</dbReference>
<comment type="caution">
    <text evidence="2">The sequence shown here is derived from an EMBL/GenBank/DDBJ whole genome shotgun (WGS) entry which is preliminary data.</text>
</comment>